<organism evidence="1 2">
    <name type="scientific">Trichomonas vaginalis (strain ATCC PRA-98 / G3)</name>
    <dbReference type="NCBI Taxonomy" id="412133"/>
    <lineage>
        <taxon>Eukaryota</taxon>
        <taxon>Metamonada</taxon>
        <taxon>Parabasalia</taxon>
        <taxon>Trichomonadida</taxon>
        <taxon>Trichomonadidae</taxon>
        <taxon>Trichomonas</taxon>
    </lineage>
</organism>
<name>A2DYW1_TRIV3</name>
<dbReference type="PANTHER" id="PTHR45661:SF3">
    <property type="entry name" value="IG-LIKE DOMAIN-CONTAINING PROTEIN"/>
    <property type="match status" value="1"/>
</dbReference>
<dbReference type="AlphaFoldDB" id="A2DYW1"/>
<dbReference type="Gene3D" id="3.80.10.10">
    <property type="entry name" value="Ribonuclease Inhibitor"/>
    <property type="match status" value="3"/>
</dbReference>
<gene>
    <name evidence="1" type="ORF">TVAG_255640</name>
</gene>
<keyword evidence="2" id="KW-1185">Reference proteome</keyword>
<evidence type="ECO:0000313" key="2">
    <source>
        <dbReference type="Proteomes" id="UP000001542"/>
    </source>
</evidence>
<reference evidence="1" key="1">
    <citation type="submission" date="2006-10" db="EMBL/GenBank/DDBJ databases">
        <authorList>
            <person name="Amadeo P."/>
            <person name="Zhao Q."/>
            <person name="Wortman J."/>
            <person name="Fraser-Liggett C."/>
            <person name="Carlton J."/>
        </authorList>
    </citation>
    <scope>NUCLEOTIDE SEQUENCE</scope>
    <source>
        <strain evidence="1">G3</strain>
    </source>
</reference>
<dbReference type="EMBL" id="DS113271">
    <property type="protein sequence ID" value="EAY14372.1"/>
    <property type="molecule type" value="Genomic_DNA"/>
</dbReference>
<proteinExistence type="predicted"/>
<dbReference type="STRING" id="5722.A2DYW1"/>
<dbReference type="Proteomes" id="UP000001542">
    <property type="component" value="Unassembled WGS sequence"/>
</dbReference>
<dbReference type="Pfam" id="PF13306">
    <property type="entry name" value="LRR_5"/>
    <property type="match status" value="1"/>
</dbReference>
<dbReference type="OrthoDB" id="10264456at2759"/>
<dbReference type="SUPFAM" id="SSF52058">
    <property type="entry name" value="L domain-like"/>
    <property type="match status" value="1"/>
</dbReference>
<dbReference type="InParanoid" id="A2DYW1"/>
<dbReference type="VEuPathDB" id="TrichDB:TVAGG3_0577850"/>
<reference evidence="1" key="2">
    <citation type="journal article" date="2007" name="Science">
        <title>Draft genome sequence of the sexually transmitted pathogen Trichomonas vaginalis.</title>
        <authorList>
            <person name="Carlton J.M."/>
            <person name="Hirt R.P."/>
            <person name="Silva J.C."/>
            <person name="Delcher A.L."/>
            <person name="Schatz M."/>
            <person name="Zhao Q."/>
            <person name="Wortman J.R."/>
            <person name="Bidwell S.L."/>
            <person name="Alsmark U.C.M."/>
            <person name="Besteiro S."/>
            <person name="Sicheritz-Ponten T."/>
            <person name="Noel C.J."/>
            <person name="Dacks J.B."/>
            <person name="Foster P.G."/>
            <person name="Simillion C."/>
            <person name="Van de Peer Y."/>
            <person name="Miranda-Saavedra D."/>
            <person name="Barton G.J."/>
            <person name="Westrop G.D."/>
            <person name="Mueller S."/>
            <person name="Dessi D."/>
            <person name="Fiori P.L."/>
            <person name="Ren Q."/>
            <person name="Paulsen I."/>
            <person name="Zhang H."/>
            <person name="Bastida-Corcuera F.D."/>
            <person name="Simoes-Barbosa A."/>
            <person name="Brown M.T."/>
            <person name="Hayes R.D."/>
            <person name="Mukherjee M."/>
            <person name="Okumura C.Y."/>
            <person name="Schneider R."/>
            <person name="Smith A.J."/>
            <person name="Vanacova S."/>
            <person name="Villalvazo M."/>
            <person name="Haas B.J."/>
            <person name="Pertea M."/>
            <person name="Feldblyum T.V."/>
            <person name="Utterback T.R."/>
            <person name="Shu C.L."/>
            <person name="Osoegawa K."/>
            <person name="de Jong P.J."/>
            <person name="Hrdy I."/>
            <person name="Horvathova L."/>
            <person name="Zubacova Z."/>
            <person name="Dolezal P."/>
            <person name="Malik S.B."/>
            <person name="Logsdon J.M. Jr."/>
            <person name="Henze K."/>
            <person name="Gupta A."/>
            <person name="Wang C.C."/>
            <person name="Dunne R.L."/>
            <person name="Upcroft J.A."/>
            <person name="Upcroft P."/>
            <person name="White O."/>
            <person name="Salzberg S.L."/>
            <person name="Tang P."/>
            <person name="Chiu C.-H."/>
            <person name="Lee Y.-S."/>
            <person name="Embley T.M."/>
            <person name="Coombs G.H."/>
            <person name="Mottram J.C."/>
            <person name="Tachezy J."/>
            <person name="Fraser-Liggett C.M."/>
            <person name="Johnson P.J."/>
        </authorList>
    </citation>
    <scope>NUCLEOTIDE SEQUENCE [LARGE SCALE GENOMIC DNA]</scope>
    <source>
        <strain evidence="1">G3</strain>
    </source>
</reference>
<dbReference type="InterPro" id="IPR053139">
    <property type="entry name" value="Surface_bspA-like"/>
</dbReference>
<dbReference type="PANTHER" id="PTHR45661">
    <property type="entry name" value="SURFACE ANTIGEN"/>
    <property type="match status" value="1"/>
</dbReference>
<protein>
    <submittedName>
        <fullName evidence="1">Surface antigen BspA-like</fullName>
    </submittedName>
</protein>
<evidence type="ECO:0000313" key="1">
    <source>
        <dbReference type="EMBL" id="EAY14372.1"/>
    </source>
</evidence>
<dbReference type="InterPro" id="IPR026906">
    <property type="entry name" value="LRR_5"/>
</dbReference>
<dbReference type="SMR" id="A2DYW1"/>
<dbReference type="VEuPathDB" id="TrichDB:TVAG_255640"/>
<dbReference type="InterPro" id="IPR032675">
    <property type="entry name" value="LRR_dom_sf"/>
</dbReference>
<accession>A2DYW1</accession>
<sequence>MILSCSPLTIIGISAFYGCTSLTSVTISGNLIYIGFNAFYKCPLTEIINLRNVSYIGEDVFRYSKLTNIIISGTDLCIEKYSFNECKSLINVTILGSISSIGNYSFYHCWNLTSITIPDGLTYIGDHAFDNCRSLTNIAVTGHDSYIGNYAFCECSSLTSIIISGSKTQIGLNAFDGCTSLTSVAVSANVTYCRGYITFSGSSNIYNITLLHSIYDWNHIVLLDRCKNIFVPRTFIATGESHIQYGTHLYVTSRTILTNSSKAFFGEKHVYVHYNNKKGIYDKTTIDVLEYISIENISIPLLLPETANDFLLYKSHHIHLSFVIISLNSQPVS</sequence>